<comment type="caution">
    <text evidence="3">The sequence shown here is derived from an EMBL/GenBank/DDBJ whole genome shotgun (WGS) entry which is preliminary data.</text>
</comment>
<evidence type="ECO:0000256" key="1">
    <source>
        <dbReference type="SAM" id="MobiDB-lite"/>
    </source>
</evidence>
<reference evidence="3 4" key="1">
    <citation type="submission" date="2024-02" db="EMBL/GenBank/DDBJ databases">
        <title>Discinaceae phylogenomics.</title>
        <authorList>
            <person name="Dirks A.C."/>
            <person name="James T.Y."/>
        </authorList>
    </citation>
    <scope>NUCLEOTIDE SEQUENCE [LARGE SCALE GENOMIC DNA]</scope>
    <source>
        <strain evidence="3 4">ACD0624</strain>
    </source>
</reference>
<organism evidence="3 4">
    <name type="scientific">Discina gigas</name>
    <dbReference type="NCBI Taxonomy" id="1032678"/>
    <lineage>
        <taxon>Eukaryota</taxon>
        <taxon>Fungi</taxon>
        <taxon>Dikarya</taxon>
        <taxon>Ascomycota</taxon>
        <taxon>Pezizomycotina</taxon>
        <taxon>Pezizomycetes</taxon>
        <taxon>Pezizales</taxon>
        <taxon>Discinaceae</taxon>
        <taxon>Discina</taxon>
    </lineage>
</organism>
<feature type="region of interest" description="Disordered" evidence="1">
    <location>
        <begin position="1"/>
        <end position="22"/>
    </location>
</feature>
<sequence>MAPPATATDSGEGSSTSAKTRHNTATRKLFENLLHIFLSTGETHYLSTATTLGEAHIHSNDTLLPLLDALLASRPAAVPVPVKREDRMVMLGYRWKDKEVDRGLCLDAADGQQAEMELVERLCFVFAATDDARALDSAIRIAGRWPMMGGESQFMLRELARQRRARVRFADVERKRFRMAGAGRESVVVTKMPGTVIGQDGKAAGVEDPGKLVRPGQEPVPLQEPMAAVSVEVIDKGSNITQDPAVQPSDHYQIPIADAPPNHSNQASPFEAKDWASHDSYIPPQAAEHLDHAIIQAEKATDIPATHPDHAGKLAALGVLYESRYEQFGQPHDLEQSIQRAKESVALTDFGHRYRAGRLYILGSRYYSRYQRSHGIEDLQLAIDRVEEAARERHIKHSLPWAILNLRGTCFLAMHEVTGAAGYSEKGTAFIEQAVSVMPRDDPRRFVVLSNLQDIAEREYYRSQAPGDLDRAIQRGEDTAAAVPFGHYGQGCVAFELAQLLSIRFAQSANPKDCNRVIHLAYKAMHCTLSSPLLRINAARLAAQMLCENGKWADSSSLLAAAVKMLPMVPLACYKGNRLSGVSGIPALAASVAIQAGEEPSEVLRLLELGRSVILGSIIDCQGDVPDLRLQYRDVYNKFSHLRVQVDLPADGYGQVVGIMGENGKFKDLDRHTRRAEVVQEFTDTLAYIRGLPGFEKFQLPPNSDDLMAMASEGPIVLFNSTTVRSDAIIVTTSSIRILALPKLSYESVCMWMSRLTILPRGRRYSYSERNARMNELLLWLWDAAVEPVFIELDTVTGAHNDRLPHIWWIGVGPLAMAPFHAAGNHSRGSTRNTMSRAVSSNISTFKALAHARRRKLELLSGSSSRLLLVAMPTTPGKAPPLSNVLEELREISGIVAGIKTIHPVVLDCPSTDLVMEEIKTCDAVHFACHGVSNVRIPSESHLLLRNNDGTLDKLTVGTISNMGLEKAQIAFLSSCGTAKDVPENPADESIHIGSGFQLAGFSHVLSTQWVSNGEACRKVAGDFYRGLFGESCSGANGDHWKVRVAFHHAVRELRNKNRNQPLYWASFIHTGA</sequence>
<accession>A0ABR3G8A6</accession>
<gene>
    <name evidence="3" type="ORF">Q9L58_009003</name>
</gene>
<dbReference type="Pfam" id="PF12770">
    <property type="entry name" value="CHAT"/>
    <property type="match status" value="1"/>
</dbReference>
<proteinExistence type="predicted"/>
<keyword evidence="4" id="KW-1185">Reference proteome</keyword>
<dbReference type="Proteomes" id="UP001447188">
    <property type="component" value="Unassembled WGS sequence"/>
</dbReference>
<protein>
    <recommendedName>
        <fullName evidence="2">CHAT domain-containing protein</fullName>
    </recommendedName>
</protein>
<evidence type="ECO:0000259" key="2">
    <source>
        <dbReference type="Pfam" id="PF12770"/>
    </source>
</evidence>
<dbReference type="InterPro" id="IPR024983">
    <property type="entry name" value="CHAT_dom"/>
</dbReference>
<name>A0ABR3G8A6_9PEZI</name>
<evidence type="ECO:0000313" key="3">
    <source>
        <dbReference type="EMBL" id="KAL0632103.1"/>
    </source>
</evidence>
<evidence type="ECO:0000313" key="4">
    <source>
        <dbReference type="Proteomes" id="UP001447188"/>
    </source>
</evidence>
<dbReference type="EMBL" id="JBBBZM010000186">
    <property type="protein sequence ID" value="KAL0632103.1"/>
    <property type="molecule type" value="Genomic_DNA"/>
</dbReference>
<feature type="domain" description="CHAT" evidence="2">
    <location>
        <begin position="777"/>
        <end position="1072"/>
    </location>
</feature>
<feature type="compositionally biased region" description="Polar residues" evidence="1">
    <location>
        <begin position="7"/>
        <end position="18"/>
    </location>
</feature>